<evidence type="ECO:0000313" key="2">
    <source>
        <dbReference type="Proteomes" id="UP000004088"/>
    </source>
</evidence>
<dbReference type="Proteomes" id="UP000004088">
    <property type="component" value="Unassembled WGS sequence"/>
</dbReference>
<evidence type="ECO:0000313" key="1">
    <source>
        <dbReference type="EMBL" id="EGC16440.1"/>
    </source>
</evidence>
<accession>F0F1P9</accession>
<sequence length="81" mass="9565">MSAPRKEPIEETMWRTIKILRVFDKGSLHRHVNMTHPCTAQRISRYVNRLAAQGLLHRHRNDYQLSSFAPARAPIFRKLSR</sequence>
<organism evidence="1 2">
    <name type="scientific">Kingella denitrificans ATCC 33394</name>
    <dbReference type="NCBI Taxonomy" id="888741"/>
    <lineage>
        <taxon>Bacteria</taxon>
        <taxon>Pseudomonadati</taxon>
        <taxon>Pseudomonadota</taxon>
        <taxon>Betaproteobacteria</taxon>
        <taxon>Neisseriales</taxon>
        <taxon>Neisseriaceae</taxon>
        <taxon>Kingella</taxon>
    </lineage>
</organism>
<name>F0F1P9_9NEIS</name>
<reference evidence="1 2" key="1">
    <citation type="submission" date="2011-01" db="EMBL/GenBank/DDBJ databases">
        <authorList>
            <person name="Muzny D."/>
            <person name="Qin X."/>
            <person name="Deng J."/>
            <person name="Jiang H."/>
            <person name="Liu Y."/>
            <person name="Qu J."/>
            <person name="Song X.-Z."/>
            <person name="Zhang L."/>
            <person name="Thornton R."/>
            <person name="Coyle M."/>
            <person name="Francisco L."/>
            <person name="Jackson L."/>
            <person name="Javaid M."/>
            <person name="Korchina V."/>
            <person name="Kovar C."/>
            <person name="Mata R."/>
            <person name="Mathew T."/>
            <person name="Ngo R."/>
            <person name="Nguyen L."/>
            <person name="Nguyen N."/>
            <person name="Okwuonu G."/>
            <person name="Ongeri F."/>
            <person name="Pham C."/>
            <person name="Simmons D."/>
            <person name="Wilczek-Boney K."/>
            <person name="Hale W."/>
            <person name="Jakkamsetti A."/>
            <person name="Pham P."/>
            <person name="Ruth R."/>
            <person name="San Lucas F."/>
            <person name="Warren J."/>
            <person name="Zhang J."/>
            <person name="Zhao Z."/>
            <person name="Zhou C."/>
            <person name="Zhu D."/>
            <person name="Lee S."/>
            <person name="Bess C."/>
            <person name="Blankenburg K."/>
            <person name="Forbes L."/>
            <person name="Fu Q."/>
            <person name="Gubbala S."/>
            <person name="Hirani K."/>
            <person name="Jayaseelan J.C."/>
            <person name="Lara F."/>
            <person name="Munidasa M."/>
            <person name="Palculict T."/>
            <person name="Patil S."/>
            <person name="Pu L.-L."/>
            <person name="Saada N."/>
            <person name="Tang L."/>
            <person name="Weissenberger G."/>
            <person name="Zhu Y."/>
            <person name="Hemphill L."/>
            <person name="Shang Y."/>
            <person name="Youmans B."/>
            <person name="Ayvaz T."/>
            <person name="Ross M."/>
            <person name="Santibanez J."/>
            <person name="Aqrawi P."/>
            <person name="Gross S."/>
            <person name="Joshi V."/>
            <person name="Fowler G."/>
            <person name="Nazareth L."/>
            <person name="Reid J."/>
            <person name="Worley K."/>
            <person name="Petrosino J."/>
            <person name="Highlander S."/>
            <person name="Gibbs R."/>
        </authorList>
    </citation>
    <scope>NUCLEOTIDE SEQUENCE [LARGE SCALE GENOMIC DNA]</scope>
    <source>
        <strain evidence="1 2">ATCC 33394</strain>
    </source>
</reference>
<comment type="caution">
    <text evidence="1">The sequence shown here is derived from an EMBL/GenBank/DDBJ whole genome shotgun (WGS) entry which is preliminary data.</text>
</comment>
<dbReference type="HOGENOM" id="CLU_2569274_0_0_4"/>
<proteinExistence type="predicted"/>
<dbReference type="RefSeq" id="WP_003784112.1">
    <property type="nucleotide sequence ID" value="NZ_GL870929.1"/>
</dbReference>
<dbReference type="AlphaFoldDB" id="F0F1P9"/>
<protein>
    <submittedName>
        <fullName evidence="1">Uncharacterized protein</fullName>
    </submittedName>
</protein>
<keyword evidence="2" id="KW-1185">Reference proteome</keyword>
<gene>
    <name evidence="1" type="ORF">HMPREF9098_2034</name>
</gene>
<dbReference type="STRING" id="888741.HMPREF9098_2034"/>
<dbReference type="EMBL" id="AEWV01000041">
    <property type="protein sequence ID" value="EGC16440.1"/>
    <property type="molecule type" value="Genomic_DNA"/>
</dbReference>